<dbReference type="STRING" id="5288.A0A5C5G7Z5"/>
<feature type="region of interest" description="Disordered" evidence="2">
    <location>
        <begin position="612"/>
        <end position="691"/>
    </location>
</feature>
<evidence type="ECO:0000256" key="3">
    <source>
        <dbReference type="SAM" id="Phobius"/>
    </source>
</evidence>
<dbReference type="PANTHER" id="PTHR22775">
    <property type="entry name" value="SORTING NEXIN"/>
    <property type="match status" value="1"/>
</dbReference>
<feature type="domain" description="PXA" evidence="6">
    <location>
        <begin position="118"/>
        <end position="305"/>
    </location>
</feature>
<evidence type="ECO:0000256" key="4">
    <source>
        <dbReference type="SAM" id="SignalP"/>
    </source>
</evidence>
<dbReference type="OrthoDB" id="120967at2759"/>
<dbReference type="Pfam" id="PF08628">
    <property type="entry name" value="Nexin_C"/>
    <property type="match status" value="1"/>
</dbReference>
<dbReference type="InterPro" id="IPR036871">
    <property type="entry name" value="PX_dom_sf"/>
</dbReference>
<proteinExistence type="inferred from homology"/>
<dbReference type="Gene3D" id="1.10.167.10">
    <property type="entry name" value="Regulator of G-protein Signalling 4, domain 2"/>
    <property type="match status" value="1"/>
</dbReference>
<dbReference type="PROSITE" id="PS50195">
    <property type="entry name" value="PX"/>
    <property type="match status" value="1"/>
</dbReference>
<evidence type="ECO:0000259" key="5">
    <source>
        <dbReference type="PROSITE" id="PS50195"/>
    </source>
</evidence>
<keyword evidence="3" id="KW-0812">Transmembrane</keyword>
<dbReference type="InterPro" id="IPR044926">
    <property type="entry name" value="RGS_subdomain_2"/>
</dbReference>
<dbReference type="Pfam" id="PF02194">
    <property type="entry name" value="PXA"/>
    <property type="match status" value="1"/>
</dbReference>
<feature type="region of interest" description="Disordered" evidence="2">
    <location>
        <begin position="868"/>
        <end position="923"/>
    </location>
</feature>
<dbReference type="InterPro" id="IPR001683">
    <property type="entry name" value="PX_dom"/>
</dbReference>
<feature type="compositionally biased region" description="Pro residues" evidence="2">
    <location>
        <begin position="612"/>
        <end position="625"/>
    </location>
</feature>
<feature type="transmembrane region" description="Helical" evidence="3">
    <location>
        <begin position="28"/>
        <end position="47"/>
    </location>
</feature>
<dbReference type="PROSITE" id="PS51207">
    <property type="entry name" value="PXA"/>
    <property type="match status" value="1"/>
</dbReference>
<keyword evidence="4" id="KW-0732">Signal</keyword>
<feature type="region of interest" description="Disordered" evidence="2">
    <location>
        <begin position="1309"/>
        <end position="1331"/>
    </location>
</feature>
<comment type="similarity">
    <text evidence="1">Belongs to the sorting nexin family.</text>
</comment>
<reference evidence="7 8" key="1">
    <citation type="submission" date="2019-03" db="EMBL/GenBank/DDBJ databases">
        <title>Rhodosporidium diobovatum UCD-FST 08-225 genome sequencing, assembly, and annotation.</title>
        <authorList>
            <person name="Fakankun I.U."/>
            <person name="Fristensky B."/>
            <person name="Levin D.B."/>
        </authorList>
    </citation>
    <scope>NUCLEOTIDE SEQUENCE [LARGE SCALE GENOMIC DNA]</scope>
    <source>
        <strain evidence="7 8">UCD-FST 08-225</strain>
    </source>
</reference>
<sequence>MPPGGRLAVVAVIIAVAAARSPLRTLAWTCVTVCAIVALLAAWVVLARVAEHRIARRGHDGRRSARGGGGLASLSKPHQWPGVPPLHFTSPAAWSMTQTKAAWEAAPDSTRPSLPGAPPFLDAALDSLIALVLRDFVHRWYSNLSDSPVFPAAIDRTLRETLVALSTRVAHVDWAEVLVGRVLPLVTAHLEVFRAADEAVHAGSGDSDEADLFVAARYADLRRAKLHPAVDVAGTNSRPAEEAWLRDLFGAVLPLVVPEREMDSPAVSVLVREVVACAVMLPVFDMLSDPDFYNRTIDDKAGAAIRDRKMVNEFREALNKQGPALAAAATLQLSPPSLSSSAKAAPGRKTEVVTVRTSPRQFDAWLANIGTLTTLGDARRLRSDVTSQIRRAKLATDGKALDDVVDGVKVADWVDFIERLYSAKRKIDRRIAKLGGTDLRDRAPSVMSSPASQGQPALRDLLLDPSAVTYLMEYLERRSHAARAQFWLLVEGLKDPLEELDAEQPTTTTMATTTGAREDGPTAWDDIRMIWDAHLAGDPFRSNPVHLQTVRAFVEREGGAPGAGVSPQAVRQVRHALFAIQGDVLALLEEEDLPHFRRSDLHFKAVAALPARPSPPAPIVTPPSPLAVRTARPRSRSNPQLFPLRDNPPSPTAAVAPLVSPSFPPPRPASPALLGQPRTSQRPQRTETAPPQVTFHAAAFDRPAARRPDLFDGADAAPSRHSPVPVRKVSGASLDTVASAASAPPGTARRSKATLADSLEFLMSPPPEVDRSPLFDAAVEDLASRELFPEESAGGADDAQSDDDYVQVQTIEAIQEALNSILATDARAQPEASRSTASLLSLQQDVATAPPAGRRVSADAQRRASLLLAGESGSSSPASVTSPTSTLPRSAPPLPPRPRVRGVFDDEETLDDDLDVDVDEPPEPDFDPHSIVLPAPGDLHLPAEIARLAQSLAKLKSQEAVVEALIRKAELTGNASELKLLVRSRDSLRREIRAASFQKDQYEAQASENELTPDRTRVAIPGTTVGQAGAGTSGAAAPGAQSFQLYLVEVHQLGADGSFRAGWIVTRRYSEFASLHGRLRDKYVAARALDFPSKRLVGIWSKEFIEQRREGLERYLQALIRNPVVCRSSELRAFLSQQTIALPKSDAAPKVAYPLLPGEAIRSLYRGFTSGIDDVLGTSTTSMVDTIVARLGQQAADFAGTGSAGKVNAEDLVGQLLGADPAAASSPGTSAPGEEGLTYFTAPICDLFITVFELKERSNWLRRQAILIVLQQVLGGTIERKFRDGVKMLLSPPQLVGYISTLQNAMWPGGELKPKEPPRTASQKAETKESARRKLSALMPDVAANLIGRHNAKQGARRLFAVLQNRRLNKHLIYSIVDEAVAVLFPELQEQRSRPLFLS</sequence>
<feature type="compositionally biased region" description="Polar residues" evidence="2">
    <location>
        <begin position="677"/>
        <end position="691"/>
    </location>
</feature>
<dbReference type="PANTHER" id="PTHR22775:SF3">
    <property type="entry name" value="SORTING NEXIN-13"/>
    <property type="match status" value="1"/>
</dbReference>
<protein>
    <submittedName>
        <fullName evidence="7">PhoX domain-containing protein</fullName>
    </submittedName>
</protein>
<keyword evidence="8" id="KW-1185">Reference proteome</keyword>
<feature type="compositionally biased region" description="Low complexity" evidence="2">
    <location>
        <begin position="868"/>
        <end position="889"/>
    </location>
</feature>
<dbReference type="GO" id="GO:0035091">
    <property type="term" value="F:phosphatidylinositol binding"/>
    <property type="evidence" value="ECO:0007669"/>
    <property type="project" value="InterPro"/>
</dbReference>
<evidence type="ECO:0000313" key="8">
    <source>
        <dbReference type="Proteomes" id="UP000311382"/>
    </source>
</evidence>
<accession>A0A5C5G7Z5</accession>
<dbReference type="SMART" id="SM00313">
    <property type="entry name" value="PXA"/>
    <property type="match status" value="1"/>
</dbReference>
<organism evidence="7 8">
    <name type="scientific">Rhodotorula diobovata</name>
    <dbReference type="NCBI Taxonomy" id="5288"/>
    <lineage>
        <taxon>Eukaryota</taxon>
        <taxon>Fungi</taxon>
        <taxon>Dikarya</taxon>
        <taxon>Basidiomycota</taxon>
        <taxon>Pucciniomycotina</taxon>
        <taxon>Microbotryomycetes</taxon>
        <taxon>Sporidiobolales</taxon>
        <taxon>Sporidiobolaceae</taxon>
        <taxon>Rhodotorula</taxon>
    </lineage>
</organism>
<comment type="caution">
    <text evidence="7">The sequence shown here is derived from an EMBL/GenBank/DDBJ whole genome shotgun (WGS) entry which is preliminary data.</text>
</comment>
<dbReference type="SUPFAM" id="SSF48097">
    <property type="entry name" value="Regulator of G-protein signaling, RGS"/>
    <property type="match status" value="1"/>
</dbReference>
<feature type="chain" id="PRO_5022933952" evidence="4">
    <location>
        <begin position="20"/>
        <end position="1399"/>
    </location>
</feature>
<evidence type="ECO:0000256" key="2">
    <source>
        <dbReference type="SAM" id="MobiDB-lite"/>
    </source>
</evidence>
<dbReference type="InterPro" id="IPR013937">
    <property type="entry name" value="Sorting_nexin_C"/>
</dbReference>
<dbReference type="Pfam" id="PF00787">
    <property type="entry name" value="PX"/>
    <property type="match status" value="1"/>
</dbReference>
<keyword evidence="3" id="KW-1133">Transmembrane helix</keyword>
<feature type="signal peptide" evidence="4">
    <location>
        <begin position="1"/>
        <end position="19"/>
    </location>
</feature>
<evidence type="ECO:0000259" key="6">
    <source>
        <dbReference type="PROSITE" id="PS51207"/>
    </source>
</evidence>
<evidence type="ECO:0000313" key="7">
    <source>
        <dbReference type="EMBL" id="TNY24524.1"/>
    </source>
</evidence>
<dbReference type="EMBL" id="SOZI01000002">
    <property type="protein sequence ID" value="TNY24524.1"/>
    <property type="molecule type" value="Genomic_DNA"/>
</dbReference>
<dbReference type="SUPFAM" id="SSF64268">
    <property type="entry name" value="PX domain"/>
    <property type="match status" value="1"/>
</dbReference>
<dbReference type="InterPro" id="IPR036305">
    <property type="entry name" value="RGS_sf"/>
</dbReference>
<dbReference type="Gene3D" id="3.30.1520.10">
    <property type="entry name" value="Phox-like domain"/>
    <property type="match status" value="1"/>
</dbReference>
<evidence type="ECO:0000256" key="1">
    <source>
        <dbReference type="ARBA" id="ARBA00010883"/>
    </source>
</evidence>
<dbReference type="SMART" id="SM00312">
    <property type="entry name" value="PX"/>
    <property type="match status" value="1"/>
</dbReference>
<name>A0A5C5G7Z5_9BASI</name>
<feature type="region of interest" description="Disordered" evidence="2">
    <location>
        <begin position="708"/>
        <end position="728"/>
    </location>
</feature>
<dbReference type="Proteomes" id="UP000311382">
    <property type="component" value="Unassembled WGS sequence"/>
</dbReference>
<keyword evidence="3" id="KW-0472">Membrane</keyword>
<feature type="compositionally biased region" description="Acidic residues" evidence="2">
    <location>
        <begin position="905"/>
        <end position="923"/>
    </location>
</feature>
<feature type="domain" description="PX" evidence="5">
    <location>
        <begin position="1024"/>
        <end position="1142"/>
    </location>
</feature>
<gene>
    <name evidence="7" type="ORF">DMC30DRAFT_410272</name>
</gene>
<dbReference type="InterPro" id="IPR003114">
    <property type="entry name" value="Phox_assoc"/>
</dbReference>